<gene>
    <name evidence="2" type="ORF">PGT21_003599</name>
</gene>
<dbReference type="AlphaFoldDB" id="A0A5B0QSC9"/>
<dbReference type="Proteomes" id="UP000324748">
    <property type="component" value="Unassembled WGS sequence"/>
</dbReference>
<sequence length="322" mass="37062">MSLTKCMVITTLIAGVWGVKVHQLAVDLKFSQHNDHYMIFDTEPHKSPNFVKEQVILKTQSPPQSFSWWFPLGDCIRADRNMIEKKSKNVVPLEEKRNDEICITNNLRIEKVKNYGRTPFSVYNGVPEEPIMNFEKDGESELRWIPEKRFLLATNHLGAVLNEELYDFLVYPFLAAVKEGSNSMPTEYLYAETWQPSFREFILRVSNIGRTNHKSEAKYTMFRVDHGVTTNKSFSVGPRGQNGEMYARSITNKTQGKLRVIQTGIHEMNPENVLVGPYGSTRVLFDPSFPWVVVGPRKPPINLPHQDMYILNVHHVQVFFSG</sequence>
<evidence type="ECO:0000313" key="2">
    <source>
        <dbReference type="EMBL" id="KAA1116177.1"/>
    </source>
</evidence>
<feature type="chain" id="PRO_5022914982" evidence="1">
    <location>
        <begin position="19"/>
        <end position="322"/>
    </location>
</feature>
<keyword evidence="3" id="KW-1185">Reference proteome</keyword>
<name>A0A5B0QSC9_PUCGR</name>
<keyword evidence="1" id="KW-0732">Signal</keyword>
<comment type="caution">
    <text evidence="2">The sequence shown here is derived from an EMBL/GenBank/DDBJ whole genome shotgun (WGS) entry which is preliminary data.</text>
</comment>
<evidence type="ECO:0000256" key="1">
    <source>
        <dbReference type="SAM" id="SignalP"/>
    </source>
</evidence>
<reference evidence="2 3" key="1">
    <citation type="submission" date="2019-05" db="EMBL/GenBank/DDBJ databases">
        <title>Emergence of the Ug99 lineage of the wheat stem rust pathogen through somatic hybridization.</title>
        <authorList>
            <person name="Li F."/>
            <person name="Upadhyaya N.M."/>
            <person name="Sperschneider J."/>
            <person name="Matny O."/>
            <person name="Nguyen-Phuc H."/>
            <person name="Mago R."/>
            <person name="Raley C."/>
            <person name="Miller M.E."/>
            <person name="Silverstein K.A.T."/>
            <person name="Henningsen E."/>
            <person name="Hirsch C.D."/>
            <person name="Visser B."/>
            <person name="Pretorius Z.A."/>
            <person name="Steffenson B.J."/>
            <person name="Schwessinger B."/>
            <person name="Dodds P.N."/>
            <person name="Figueroa M."/>
        </authorList>
    </citation>
    <scope>NUCLEOTIDE SEQUENCE [LARGE SCALE GENOMIC DNA]</scope>
    <source>
        <strain evidence="2">21-0</strain>
    </source>
</reference>
<feature type="signal peptide" evidence="1">
    <location>
        <begin position="1"/>
        <end position="18"/>
    </location>
</feature>
<protein>
    <submittedName>
        <fullName evidence="2">Uncharacterized protein</fullName>
    </submittedName>
</protein>
<evidence type="ECO:0000313" key="3">
    <source>
        <dbReference type="Proteomes" id="UP000324748"/>
    </source>
</evidence>
<dbReference type="EMBL" id="VSWC01000003">
    <property type="protein sequence ID" value="KAA1116177.1"/>
    <property type="molecule type" value="Genomic_DNA"/>
</dbReference>
<accession>A0A5B0QSC9</accession>
<proteinExistence type="predicted"/>
<organism evidence="2 3">
    <name type="scientific">Puccinia graminis f. sp. tritici</name>
    <dbReference type="NCBI Taxonomy" id="56615"/>
    <lineage>
        <taxon>Eukaryota</taxon>
        <taxon>Fungi</taxon>
        <taxon>Dikarya</taxon>
        <taxon>Basidiomycota</taxon>
        <taxon>Pucciniomycotina</taxon>
        <taxon>Pucciniomycetes</taxon>
        <taxon>Pucciniales</taxon>
        <taxon>Pucciniaceae</taxon>
        <taxon>Puccinia</taxon>
    </lineage>
</organism>